<dbReference type="Proteomes" id="UP001589535">
    <property type="component" value="Unassembled WGS sequence"/>
</dbReference>
<comment type="caution">
    <text evidence="2">The sequence shown here is derived from an EMBL/GenBank/DDBJ whole genome shotgun (WGS) entry which is preliminary data.</text>
</comment>
<evidence type="ECO:0000256" key="1">
    <source>
        <dbReference type="SAM" id="MobiDB-lite"/>
    </source>
</evidence>
<gene>
    <name evidence="2" type="ORF">ACFFTO_17865</name>
</gene>
<feature type="compositionally biased region" description="Low complexity" evidence="1">
    <location>
        <begin position="42"/>
        <end position="88"/>
    </location>
</feature>
<organism evidence="2 3">
    <name type="scientific">Amycolatopsis plumensis</name>
    <dbReference type="NCBI Taxonomy" id="236508"/>
    <lineage>
        <taxon>Bacteria</taxon>
        <taxon>Bacillati</taxon>
        <taxon>Actinomycetota</taxon>
        <taxon>Actinomycetes</taxon>
        <taxon>Pseudonocardiales</taxon>
        <taxon>Pseudonocardiaceae</taxon>
        <taxon>Amycolatopsis</taxon>
    </lineage>
</organism>
<evidence type="ECO:0000313" key="3">
    <source>
        <dbReference type="Proteomes" id="UP001589535"/>
    </source>
</evidence>
<dbReference type="RefSeq" id="WP_378194983.1">
    <property type="nucleotide sequence ID" value="NZ_JBHMBK010000012.1"/>
</dbReference>
<protein>
    <submittedName>
        <fullName evidence="2">Uncharacterized protein</fullName>
    </submittedName>
</protein>
<proteinExistence type="predicted"/>
<feature type="region of interest" description="Disordered" evidence="1">
    <location>
        <begin position="27"/>
        <end position="118"/>
    </location>
</feature>
<keyword evidence="3" id="KW-1185">Reference proteome</keyword>
<sequence>MVGAGGGLIGPMRSRWESWLNKAEHEIPRMREHADAQGGVSGQARRQAEQAQGEFARAATPAGPAQGQAAATPPTSPIPAAGPASGASGLDGGTTYLRAEGQFHQGPPEQDGPHYPTR</sequence>
<dbReference type="EMBL" id="JBHMBK010000012">
    <property type="protein sequence ID" value="MFB9686066.1"/>
    <property type="molecule type" value="Genomic_DNA"/>
</dbReference>
<accession>A0ABV5U4M7</accession>
<evidence type="ECO:0000313" key="2">
    <source>
        <dbReference type="EMBL" id="MFB9686066.1"/>
    </source>
</evidence>
<reference evidence="2 3" key="1">
    <citation type="submission" date="2024-09" db="EMBL/GenBank/DDBJ databases">
        <authorList>
            <person name="Sun Q."/>
            <person name="Mori K."/>
        </authorList>
    </citation>
    <scope>NUCLEOTIDE SEQUENCE [LARGE SCALE GENOMIC DNA]</scope>
    <source>
        <strain evidence="2 3">JCM 13852</strain>
    </source>
</reference>
<name>A0ABV5U4M7_9PSEU</name>